<keyword evidence="2 5" id="KW-0812">Transmembrane</keyword>
<evidence type="ECO:0000259" key="6">
    <source>
        <dbReference type="Pfam" id="PF07291"/>
    </source>
</evidence>
<feature type="non-terminal residue" evidence="7">
    <location>
        <position position="93"/>
    </location>
</feature>
<evidence type="ECO:0000256" key="3">
    <source>
        <dbReference type="ARBA" id="ARBA00022989"/>
    </source>
</evidence>
<name>A0A932G025_UNCTE</name>
<comment type="subcellular location">
    <subcellularLocation>
        <location evidence="1">Membrane</location>
        <topology evidence="1">Multi-pass membrane protein</topology>
    </subcellularLocation>
</comment>
<keyword evidence="4 5" id="KW-0472">Membrane</keyword>
<evidence type="ECO:0000256" key="1">
    <source>
        <dbReference type="ARBA" id="ARBA00004141"/>
    </source>
</evidence>
<proteinExistence type="predicted"/>
<protein>
    <submittedName>
        <fullName evidence="7">DoxX family membrane protein</fullName>
    </submittedName>
</protein>
<dbReference type="GO" id="GO:0016020">
    <property type="term" value="C:membrane"/>
    <property type="evidence" value="ECO:0007669"/>
    <property type="project" value="UniProtKB-SubCell"/>
</dbReference>
<evidence type="ECO:0000256" key="2">
    <source>
        <dbReference type="ARBA" id="ARBA00022692"/>
    </source>
</evidence>
<sequence length="93" mass="10035">MLFLVAGFSKLLLPAEEFSQILRSYQMIPEIFIGPLGIVVPGMELLTGFFLVLGLFTRLISLIVALQLLAFIALMSLVIALGIEIGDCGCFSG</sequence>
<gene>
    <name evidence="7" type="ORF">HYY20_03715</name>
</gene>
<dbReference type="EMBL" id="JACPRF010000115">
    <property type="protein sequence ID" value="MBI2875965.1"/>
    <property type="molecule type" value="Genomic_DNA"/>
</dbReference>
<reference evidence="7" key="1">
    <citation type="submission" date="2020-07" db="EMBL/GenBank/DDBJ databases">
        <title>Huge and variable diversity of episymbiotic CPR bacteria and DPANN archaea in groundwater ecosystems.</title>
        <authorList>
            <person name="He C.Y."/>
            <person name="Keren R."/>
            <person name="Whittaker M."/>
            <person name="Farag I.F."/>
            <person name="Doudna J."/>
            <person name="Cate J.H.D."/>
            <person name="Banfield J.F."/>
        </authorList>
    </citation>
    <scope>NUCLEOTIDE SEQUENCE</scope>
    <source>
        <strain evidence="7">NC_groundwater_672_Ag_B-0.1um_62_36</strain>
    </source>
</reference>
<evidence type="ECO:0000313" key="7">
    <source>
        <dbReference type="EMBL" id="MBI2875965.1"/>
    </source>
</evidence>
<organism evidence="7 8">
    <name type="scientific">Tectimicrobiota bacterium</name>
    <dbReference type="NCBI Taxonomy" id="2528274"/>
    <lineage>
        <taxon>Bacteria</taxon>
        <taxon>Pseudomonadati</taxon>
        <taxon>Nitrospinota/Tectimicrobiota group</taxon>
        <taxon>Candidatus Tectimicrobiota</taxon>
    </lineage>
</organism>
<feature type="domain" description="Methylamine utilisation protein MauE" evidence="6">
    <location>
        <begin position="2"/>
        <end position="92"/>
    </location>
</feature>
<dbReference type="Proteomes" id="UP000769766">
    <property type="component" value="Unassembled WGS sequence"/>
</dbReference>
<evidence type="ECO:0000313" key="8">
    <source>
        <dbReference type="Proteomes" id="UP000769766"/>
    </source>
</evidence>
<dbReference type="GO" id="GO:0030416">
    <property type="term" value="P:methylamine metabolic process"/>
    <property type="evidence" value="ECO:0007669"/>
    <property type="project" value="InterPro"/>
</dbReference>
<dbReference type="InterPro" id="IPR009908">
    <property type="entry name" value="Methylamine_util_MauE"/>
</dbReference>
<dbReference type="Pfam" id="PF07291">
    <property type="entry name" value="MauE"/>
    <property type="match status" value="1"/>
</dbReference>
<keyword evidence="3 5" id="KW-1133">Transmembrane helix</keyword>
<accession>A0A932G025</accession>
<feature type="transmembrane region" description="Helical" evidence="5">
    <location>
        <begin position="35"/>
        <end position="56"/>
    </location>
</feature>
<feature type="transmembrane region" description="Helical" evidence="5">
    <location>
        <begin position="63"/>
        <end position="83"/>
    </location>
</feature>
<dbReference type="AlphaFoldDB" id="A0A932G025"/>
<evidence type="ECO:0000256" key="4">
    <source>
        <dbReference type="ARBA" id="ARBA00023136"/>
    </source>
</evidence>
<comment type="caution">
    <text evidence="7">The sequence shown here is derived from an EMBL/GenBank/DDBJ whole genome shotgun (WGS) entry which is preliminary data.</text>
</comment>
<evidence type="ECO:0000256" key="5">
    <source>
        <dbReference type="SAM" id="Phobius"/>
    </source>
</evidence>